<dbReference type="InterPro" id="IPR020103">
    <property type="entry name" value="PsdUridine_synth_cat_dom_sf"/>
</dbReference>
<dbReference type="GO" id="GO:0140098">
    <property type="term" value="F:catalytic activity, acting on RNA"/>
    <property type="evidence" value="ECO:0007669"/>
    <property type="project" value="UniProtKB-ARBA"/>
</dbReference>
<evidence type="ECO:0000313" key="4">
    <source>
        <dbReference type="Proteomes" id="UP000006764"/>
    </source>
</evidence>
<dbReference type="HOGENOM" id="CLU_016902_6_0_6"/>
<comment type="similarity">
    <text evidence="1">Belongs to the pseudouridine synthase RluA family.</text>
</comment>
<feature type="domain" description="Pseudouridine synthase RsuA/RluA-like" evidence="2">
    <location>
        <begin position="12"/>
        <end position="153"/>
    </location>
</feature>
<dbReference type="RefSeq" id="WP_008736930.1">
    <property type="nucleotide sequence ID" value="NZ_CP004387.1"/>
</dbReference>
<reference evidence="3 4" key="1">
    <citation type="journal article" date="2012" name="J. Bacteriol.">
        <title>Genome sequence of an alkane-degrading bacterium, Alcanivorax pacificus type strain W11-5, isolated from deep sea sediment.</title>
        <authorList>
            <person name="Lai Q."/>
            <person name="Shao Z."/>
        </authorList>
    </citation>
    <scope>NUCLEOTIDE SEQUENCE [LARGE SCALE GENOMIC DNA]</scope>
    <source>
        <strain evidence="3 4">W11-5</strain>
    </source>
</reference>
<dbReference type="Pfam" id="PF00849">
    <property type="entry name" value="PseudoU_synth_2"/>
    <property type="match status" value="1"/>
</dbReference>
<sequence>MTALNLIAEQPDFVVLDKPAGVSVHSEDGAGVVAQLSALRDEPLWLVHRLDRDTSGALLLARNREAAAALGTLFAARQVTKFYLGISTRRPQKKTGLITGDMQRSRDGNWRLAREQTRPALTSFVSAAAGDGLRAVLMRPWTGRTHQLRVAMKALGAPLLGDSRYGGAASDRLHLHAWALSFVWQGTARCFQAPLPDAGAFRHPVMCAQAAAWWPPEQIVMPAPSPAQLARIGADQEDC</sequence>
<evidence type="ECO:0000256" key="1">
    <source>
        <dbReference type="ARBA" id="ARBA00010876"/>
    </source>
</evidence>
<organism evidence="3 4">
    <name type="scientific">Isoalcanivorax pacificus W11-5</name>
    <dbReference type="NCBI Taxonomy" id="391936"/>
    <lineage>
        <taxon>Bacteria</taxon>
        <taxon>Pseudomonadati</taxon>
        <taxon>Pseudomonadota</taxon>
        <taxon>Gammaproteobacteria</taxon>
        <taxon>Oceanospirillales</taxon>
        <taxon>Alcanivoracaceae</taxon>
        <taxon>Isoalcanivorax</taxon>
    </lineage>
</organism>
<protein>
    <submittedName>
        <fullName evidence="3">RNA pseudouridine synthase</fullName>
    </submittedName>
</protein>
<dbReference type="Gene3D" id="3.30.2350.10">
    <property type="entry name" value="Pseudouridine synthase"/>
    <property type="match status" value="1"/>
</dbReference>
<dbReference type="STRING" id="391936.S7S_11680"/>
<dbReference type="GO" id="GO:0003723">
    <property type="term" value="F:RNA binding"/>
    <property type="evidence" value="ECO:0007669"/>
    <property type="project" value="InterPro"/>
</dbReference>
<dbReference type="InterPro" id="IPR050188">
    <property type="entry name" value="RluA_PseudoU_synthase"/>
</dbReference>
<dbReference type="PANTHER" id="PTHR21600:SF87">
    <property type="entry name" value="RNA PSEUDOURIDYLATE SYNTHASE DOMAIN-CONTAINING PROTEIN 1"/>
    <property type="match status" value="1"/>
</dbReference>
<dbReference type="KEGG" id="apac:S7S_11680"/>
<proteinExistence type="inferred from homology"/>
<dbReference type="OrthoDB" id="9807829at2"/>
<dbReference type="Proteomes" id="UP000006764">
    <property type="component" value="Chromosome"/>
</dbReference>
<dbReference type="PROSITE" id="PS01129">
    <property type="entry name" value="PSI_RLU"/>
    <property type="match status" value="1"/>
</dbReference>
<dbReference type="InterPro" id="IPR006145">
    <property type="entry name" value="PsdUridine_synth_RsuA/RluA"/>
</dbReference>
<dbReference type="SUPFAM" id="SSF55120">
    <property type="entry name" value="Pseudouridine synthase"/>
    <property type="match status" value="1"/>
</dbReference>
<accession>A0A0B4XQL4</accession>
<name>A0A0B4XQL4_9GAMM</name>
<dbReference type="InterPro" id="IPR006224">
    <property type="entry name" value="PsdUridine_synth_RluA-like_CS"/>
</dbReference>
<dbReference type="AlphaFoldDB" id="A0A0B4XQL4"/>
<keyword evidence="4" id="KW-1185">Reference proteome</keyword>
<evidence type="ECO:0000313" key="3">
    <source>
        <dbReference type="EMBL" id="AJD48748.1"/>
    </source>
</evidence>
<dbReference type="GO" id="GO:0009982">
    <property type="term" value="F:pseudouridine synthase activity"/>
    <property type="evidence" value="ECO:0007669"/>
    <property type="project" value="InterPro"/>
</dbReference>
<gene>
    <name evidence="3" type="ORF">S7S_11680</name>
</gene>
<dbReference type="CDD" id="cd02869">
    <property type="entry name" value="PseudoU_synth_RluA_like"/>
    <property type="match status" value="1"/>
</dbReference>
<evidence type="ECO:0000259" key="2">
    <source>
        <dbReference type="Pfam" id="PF00849"/>
    </source>
</evidence>
<dbReference type="GO" id="GO:0000455">
    <property type="term" value="P:enzyme-directed rRNA pseudouridine synthesis"/>
    <property type="evidence" value="ECO:0007669"/>
    <property type="project" value="TreeGrafter"/>
</dbReference>
<dbReference type="PANTHER" id="PTHR21600">
    <property type="entry name" value="MITOCHONDRIAL RNA PSEUDOURIDINE SYNTHASE"/>
    <property type="match status" value="1"/>
</dbReference>
<dbReference type="EMBL" id="CP004387">
    <property type="protein sequence ID" value="AJD48748.1"/>
    <property type="molecule type" value="Genomic_DNA"/>
</dbReference>